<evidence type="ECO:0000256" key="2">
    <source>
        <dbReference type="ARBA" id="ARBA00022692"/>
    </source>
</evidence>
<keyword evidence="4" id="KW-0297">G-protein coupled receptor</keyword>
<dbReference type="SUPFAM" id="SSF81321">
    <property type="entry name" value="Family A G protein-coupled receptor-like"/>
    <property type="match status" value="1"/>
</dbReference>
<evidence type="ECO:0000256" key="1">
    <source>
        <dbReference type="ARBA" id="ARBA00004141"/>
    </source>
</evidence>
<feature type="transmembrane region" description="Helical" evidence="9">
    <location>
        <begin position="249"/>
        <end position="270"/>
    </location>
</feature>
<dbReference type="PANTHER" id="PTHR24243">
    <property type="entry name" value="G-PROTEIN COUPLED RECEPTOR"/>
    <property type="match status" value="1"/>
</dbReference>
<comment type="caution">
    <text evidence="11">The sequence shown here is derived from an EMBL/GenBank/DDBJ whole genome shotgun (WGS) entry which is preliminary data.</text>
</comment>
<evidence type="ECO:0000256" key="7">
    <source>
        <dbReference type="ARBA" id="ARBA00023224"/>
    </source>
</evidence>
<dbReference type="EMBL" id="CAJOBC010009153">
    <property type="protein sequence ID" value="CAF3980636.1"/>
    <property type="molecule type" value="Genomic_DNA"/>
</dbReference>
<accession>A0A814XJV0</accession>
<evidence type="ECO:0000256" key="8">
    <source>
        <dbReference type="SAM" id="MobiDB-lite"/>
    </source>
</evidence>
<evidence type="ECO:0000259" key="10">
    <source>
        <dbReference type="PROSITE" id="PS50262"/>
    </source>
</evidence>
<evidence type="ECO:0000256" key="5">
    <source>
        <dbReference type="ARBA" id="ARBA00023136"/>
    </source>
</evidence>
<sequence length="354" mass="39674">MNVSRPPPPGGGGGPPNPPGMPTLTTLQSDVALYGYPLLYILAIVGHTSSLLIFLRPTLRHVSTSCLFIALTISDSVYLLVSIYDFINTGFRRPDSSADPSATCRLRTFVQSTFMCCNAWLLVTISADRWARVRFPFKSKQKCTRRNALLVIIGILIAAAGLNGHFLVPQIFGRLPAGVMTVCGASMVNPNYFQFFRRTWPILFSCLQTLIPVILLLIFSLDTFRRLARNSIVQDRARSRRRAYLDKQMLLIMLTSITLFAITTVPVGLYNILQPTVLRSLMTQTQQLELFSICTFVAGISYTIGFYLHCLTSPLFRQEFMHVIKWGRSRGRVVPITETDRMTGTVATVTRVHK</sequence>
<dbReference type="PROSITE" id="PS50262">
    <property type="entry name" value="G_PROTEIN_RECEP_F1_2"/>
    <property type="match status" value="1"/>
</dbReference>
<evidence type="ECO:0000256" key="6">
    <source>
        <dbReference type="ARBA" id="ARBA00023170"/>
    </source>
</evidence>
<dbReference type="OrthoDB" id="9990906at2759"/>
<feature type="transmembrane region" description="Helical" evidence="9">
    <location>
        <begin position="67"/>
        <end position="87"/>
    </location>
</feature>
<dbReference type="Pfam" id="PF00001">
    <property type="entry name" value="7tm_1"/>
    <property type="match status" value="1"/>
</dbReference>
<keyword evidence="5 9" id="KW-0472">Membrane</keyword>
<feature type="transmembrane region" description="Helical" evidence="9">
    <location>
        <begin position="290"/>
        <end position="311"/>
    </location>
</feature>
<name>A0A814XJV0_9BILA</name>
<dbReference type="PANTHER" id="PTHR24243:SF233">
    <property type="entry name" value="THYROTROPIN-RELEASING HORMONE RECEPTOR"/>
    <property type="match status" value="1"/>
</dbReference>
<keyword evidence="7" id="KW-0807">Transducer</keyword>
<proteinExistence type="predicted"/>
<gene>
    <name evidence="11" type="ORF">GPM918_LOCUS24498</name>
    <name evidence="12" type="ORF">SRO942_LOCUS24497</name>
</gene>
<dbReference type="InterPro" id="IPR017452">
    <property type="entry name" value="GPCR_Rhodpsn_7TM"/>
</dbReference>
<evidence type="ECO:0000256" key="9">
    <source>
        <dbReference type="SAM" id="Phobius"/>
    </source>
</evidence>
<dbReference type="AlphaFoldDB" id="A0A814XJV0"/>
<protein>
    <recommendedName>
        <fullName evidence="10">G-protein coupled receptors family 1 profile domain-containing protein</fullName>
    </recommendedName>
</protein>
<dbReference type="GO" id="GO:0005886">
    <property type="term" value="C:plasma membrane"/>
    <property type="evidence" value="ECO:0007669"/>
    <property type="project" value="TreeGrafter"/>
</dbReference>
<feature type="transmembrane region" description="Helical" evidence="9">
    <location>
        <begin position="200"/>
        <end position="221"/>
    </location>
</feature>
<feature type="domain" description="G-protein coupled receptors family 1 profile" evidence="10">
    <location>
        <begin position="46"/>
        <end position="309"/>
    </location>
</feature>
<feature type="region of interest" description="Disordered" evidence="8">
    <location>
        <begin position="1"/>
        <end position="21"/>
    </location>
</feature>
<feature type="transmembrane region" description="Helical" evidence="9">
    <location>
        <begin position="148"/>
        <end position="168"/>
    </location>
</feature>
<keyword evidence="6" id="KW-0675">Receptor</keyword>
<dbReference type="Proteomes" id="UP000663829">
    <property type="component" value="Unassembled WGS sequence"/>
</dbReference>
<evidence type="ECO:0000256" key="3">
    <source>
        <dbReference type="ARBA" id="ARBA00022989"/>
    </source>
</evidence>
<reference evidence="11" key="1">
    <citation type="submission" date="2021-02" db="EMBL/GenBank/DDBJ databases">
        <authorList>
            <person name="Nowell W R."/>
        </authorList>
    </citation>
    <scope>NUCLEOTIDE SEQUENCE</scope>
</reference>
<evidence type="ECO:0000313" key="13">
    <source>
        <dbReference type="Proteomes" id="UP000663829"/>
    </source>
</evidence>
<feature type="transmembrane region" description="Helical" evidence="9">
    <location>
        <begin position="34"/>
        <end position="55"/>
    </location>
</feature>
<evidence type="ECO:0000313" key="12">
    <source>
        <dbReference type="EMBL" id="CAF3980636.1"/>
    </source>
</evidence>
<dbReference type="InterPro" id="IPR000276">
    <property type="entry name" value="GPCR_Rhodpsn"/>
</dbReference>
<evidence type="ECO:0000256" key="4">
    <source>
        <dbReference type="ARBA" id="ARBA00023040"/>
    </source>
</evidence>
<dbReference type="Gene3D" id="1.20.1070.10">
    <property type="entry name" value="Rhodopsin 7-helix transmembrane proteins"/>
    <property type="match status" value="1"/>
</dbReference>
<keyword evidence="13" id="KW-1185">Reference proteome</keyword>
<comment type="subcellular location">
    <subcellularLocation>
        <location evidence="1">Membrane</location>
        <topology evidence="1">Multi-pass membrane protein</topology>
    </subcellularLocation>
</comment>
<keyword evidence="3 9" id="KW-1133">Transmembrane helix</keyword>
<dbReference type="PROSITE" id="PS00237">
    <property type="entry name" value="G_PROTEIN_RECEP_F1_1"/>
    <property type="match status" value="1"/>
</dbReference>
<dbReference type="EMBL" id="CAJNOQ010009152">
    <property type="protein sequence ID" value="CAF1216927.1"/>
    <property type="molecule type" value="Genomic_DNA"/>
</dbReference>
<keyword evidence="2 9" id="KW-0812">Transmembrane</keyword>
<evidence type="ECO:0000313" key="11">
    <source>
        <dbReference type="EMBL" id="CAF1216927.1"/>
    </source>
</evidence>
<dbReference type="GO" id="GO:0004930">
    <property type="term" value="F:G protein-coupled receptor activity"/>
    <property type="evidence" value="ECO:0007669"/>
    <property type="project" value="UniProtKB-KW"/>
</dbReference>
<feature type="transmembrane region" description="Helical" evidence="9">
    <location>
        <begin position="107"/>
        <end position="127"/>
    </location>
</feature>
<organism evidence="11 13">
    <name type="scientific">Didymodactylos carnosus</name>
    <dbReference type="NCBI Taxonomy" id="1234261"/>
    <lineage>
        <taxon>Eukaryota</taxon>
        <taxon>Metazoa</taxon>
        <taxon>Spiralia</taxon>
        <taxon>Gnathifera</taxon>
        <taxon>Rotifera</taxon>
        <taxon>Eurotatoria</taxon>
        <taxon>Bdelloidea</taxon>
        <taxon>Philodinida</taxon>
        <taxon>Philodinidae</taxon>
        <taxon>Didymodactylos</taxon>
    </lineage>
</organism>
<dbReference type="Proteomes" id="UP000681722">
    <property type="component" value="Unassembled WGS sequence"/>
</dbReference>